<reference evidence="7 8" key="1">
    <citation type="journal article" date="2023" name="Commun. Biol.">
        <title>Genome analysis of Parmales, the sister group of diatoms, reveals the evolutionary specialization of diatoms from phago-mixotrophs to photoautotrophs.</title>
        <authorList>
            <person name="Ban H."/>
            <person name="Sato S."/>
            <person name="Yoshikawa S."/>
            <person name="Yamada K."/>
            <person name="Nakamura Y."/>
            <person name="Ichinomiya M."/>
            <person name="Sato N."/>
            <person name="Blanc-Mathieu R."/>
            <person name="Endo H."/>
            <person name="Kuwata A."/>
            <person name="Ogata H."/>
        </authorList>
    </citation>
    <scope>NUCLEOTIDE SEQUENCE [LARGE SCALE GENOMIC DNA]</scope>
</reference>
<organism evidence="7 8">
    <name type="scientific">Tetraparma gracilis</name>
    <dbReference type="NCBI Taxonomy" id="2962635"/>
    <lineage>
        <taxon>Eukaryota</taxon>
        <taxon>Sar</taxon>
        <taxon>Stramenopiles</taxon>
        <taxon>Ochrophyta</taxon>
        <taxon>Bolidophyceae</taxon>
        <taxon>Parmales</taxon>
        <taxon>Triparmaceae</taxon>
        <taxon>Tetraparma</taxon>
    </lineage>
</organism>
<feature type="region of interest" description="Disordered" evidence="4">
    <location>
        <begin position="54"/>
        <end position="73"/>
    </location>
</feature>
<dbReference type="Pfam" id="PF00305">
    <property type="entry name" value="Lipoxygenase"/>
    <property type="match status" value="1"/>
</dbReference>
<keyword evidence="5" id="KW-1133">Transmembrane helix</keyword>
<dbReference type="PRINTS" id="PR00087">
    <property type="entry name" value="LIPOXYGENASE"/>
</dbReference>
<dbReference type="Proteomes" id="UP001165060">
    <property type="component" value="Unassembled WGS sequence"/>
</dbReference>
<evidence type="ECO:0000313" key="7">
    <source>
        <dbReference type="EMBL" id="GMI24519.1"/>
    </source>
</evidence>
<gene>
    <name evidence="7" type="ORF">TeGR_g5523</name>
</gene>
<evidence type="ECO:0000256" key="2">
    <source>
        <dbReference type="ARBA" id="ARBA00022964"/>
    </source>
</evidence>
<dbReference type="PROSITE" id="PS51393">
    <property type="entry name" value="LIPOXYGENASE_3"/>
    <property type="match status" value="1"/>
</dbReference>
<keyword evidence="8" id="KW-1185">Reference proteome</keyword>
<feature type="domain" description="Lipoxygenase" evidence="6">
    <location>
        <begin position="316"/>
        <end position="800"/>
    </location>
</feature>
<feature type="compositionally biased region" description="Low complexity" evidence="4">
    <location>
        <begin position="59"/>
        <end position="73"/>
    </location>
</feature>
<dbReference type="PROSITE" id="PS00081">
    <property type="entry name" value="LIPOXYGENASE_2"/>
    <property type="match status" value="1"/>
</dbReference>
<dbReference type="Gene3D" id="1.20.245.10">
    <property type="entry name" value="Lipoxygenase-1, Domain 5"/>
    <property type="match status" value="1"/>
</dbReference>
<keyword evidence="5" id="KW-0812">Transmembrane</keyword>
<feature type="transmembrane region" description="Helical" evidence="5">
    <location>
        <begin position="32"/>
        <end position="50"/>
    </location>
</feature>
<evidence type="ECO:0000256" key="5">
    <source>
        <dbReference type="SAM" id="Phobius"/>
    </source>
</evidence>
<keyword evidence="2" id="KW-0223">Dioxygenase</keyword>
<evidence type="ECO:0000256" key="4">
    <source>
        <dbReference type="SAM" id="MobiDB-lite"/>
    </source>
</evidence>
<sequence length="800" mass="88280">MRSSSEGNRPVLNKMESMYKHPKTGATIMKRLIPLIAVCGVVGVIVMMLITGSASSSEPPKTATVGATTPTSTGEVASAEEKGWCMSCQNAPSRTWSWWFGWGGCSCYAGWSGSCCDVPALDYGECVTYNDKFEFTLTHSVMPGIPFHKDLVTEPASNAWAIDALGQGLAPVIVNMLYIDLDEMPPQYVLDSLDQIKEATKDNSYWSLAWESFQLLYEIFTDDRYVEYEMAQNLYACKGIAAEFAADSTGLTAISKMAECYEEEMIALEENYPNPHQYKPSLPEYNSFWRLIDSEESIMFAMVESTADVVPTGWMKDDIMFGWLRRVGSNPDMLKKASAADIGTNFAVTDAMYQNAMEDSTGTLTEAISDGRLFIMDFAILGDGLLNNNGKSLFAPKALFAVPKDQSYATDGLRTIAIQQFQTPSTEYPLISAPDPLRRDWSDATLTTAEKDALVTWCMAKTSVQVAESTYFEVITHFGRTHMVMEPFMIATDIALHATHPIQKLLKPHFAGTDHINQGAVDSLIAAGGTISKIFPPPIEVVQGVAIIGAKAFLDDINNQFFDVAFRNRGTWDLPAEYPFRDDGKLVWNNILTFVNEYVNIAYSSDSKMRADPWLKCWWDMLVSPNTGTLKNVGDAGNGALYTRSYLSKLITLVIWTASGQHAATNFPQKDVGAHVTMNPTSAWSTGLTAGVDCASAADDVACFQPWFDMLPPLHEALDQLNTEYLLGSVHYNRLGMYEQDYATGHFSGAYRQAEIKFQAALATMGEEITNRNAAVGTMRGDVFNYEIMMPANVPNSINI</sequence>
<keyword evidence="1" id="KW-0479">Metal-binding</keyword>
<proteinExistence type="predicted"/>
<accession>A0ABQ6MEC2</accession>
<dbReference type="PANTHER" id="PTHR11771">
    <property type="entry name" value="LIPOXYGENASE"/>
    <property type="match status" value="1"/>
</dbReference>
<keyword evidence="5" id="KW-0472">Membrane</keyword>
<evidence type="ECO:0000256" key="3">
    <source>
        <dbReference type="ARBA" id="ARBA00023002"/>
    </source>
</evidence>
<dbReference type="SUPFAM" id="SSF48484">
    <property type="entry name" value="Lipoxigenase"/>
    <property type="match status" value="1"/>
</dbReference>
<dbReference type="EMBL" id="BRYB01000172">
    <property type="protein sequence ID" value="GMI24519.1"/>
    <property type="molecule type" value="Genomic_DNA"/>
</dbReference>
<dbReference type="InterPro" id="IPR020834">
    <property type="entry name" value="LipOase_CS"/>
</dbReference>
<comment type="caution">
    <text evidence="7">The sequence shown here is derived from an EMBL/GenBank/DDBJ whole genome shotgun (WGS) entry which is preliminary data.</text>
</comment>
<dbReference type="InterPro" id="IPR000907">
    <property type="entry name" value="LipOase"/>
</dbReference>
<name>A0ABQ6MEC2_9STRA</name>
<evidence type="ECO:0000259" key="6">
    <source>
        <dbReference type="PROSITE" id="PS51393"/>
    </source>
</evidence>
<dbReference type="InterPro" id="IPR013819">
    <property type="entry name" value="LipOase_C"/>
</dbReference>
<dbReference type="InterPro" id="IPR036226">
    <property type="entry name" value="LipOase_C_sf"/>
</dbReference>
<keyword evidence="3" id="KW-0560">Oxidoreductase</keyword>
<dbReference type="Gene3D" id="3.10.450.60">
    <property type="match status" value="1"/>
</dbReference>
<evidence type="ECO:0000256" key="1">
    <source>
        <dbReference type="ARBA" id="ARBA00022723"/>
    </source>
</evidence>
<protein>
    <recommendedName>
        <fullName evidence="6">Lipoxygenase domain-containing protein</fullName>
    </recommendedName>
</protein>
<evidence type="ECO:0000313" key="8">
    <source>
        <dbReference type="Proteomes" id="UP001165060"/>
    </source>
</evidence>